<dbReference type="InterPro" id="IPR038765">
    <property type="entry name" value="Papain-like_cys_pep_sf"/>
</dbReference>
<feature type="region of interest" description="Disordered" evidence="1">
    <location>
        <begin position="110"/>
        <end position="135"/>
    </location>
</feature>
<dbReference type="EMBL" id="MRZV01001039">
    <property type="protein sequence ID" value="PIK41220.1"/>
    <property type="molecule type" value="Genomic_DNA"/>
</dbReference>
<organism evidence="2 3">
    <name type="scientific">Stichopus japonicus</name>
    <name type="common">Sea cucumber</name>
    <dbReference type="NCBI Taxonomy" id="307972"/>
    <lineage>
        <taxon>Eukaryota</taxon>
        <taxon>Metazoa</taxon>
        <taxon>Echinodermata</taxon>
        <taxon>Eleutherozoa</taxon>
        <taxon>Echinozoa</taxon>
        <taxon>Holothuroidea</taxon>
        <taxon>Aspidochirotacea</taxon>
        <taxon>Aspidochirotida</taxon>
        <taxon>Stichopodidae</taxon>
        <taxon>Apostichopus</taxon>
    </lineage>
</organism>
<comment type="caution">
    <text evidence="2">The sequence shown here is derived from an EMBL/GenBank/DDBJ whole genome shotgun (WGS) entry which is preliminary data.</text>
</comment>
<protein>
    <submittedName>
        <fullName evidence="2">Uncharacterized protein</fullName>
    </submittedName>
</protein>
<gene>
    <name evidence="2" type="ORF">BSL78_21927</name>
</gene>
<dbReference type="AlphaFoldDB" id="A0A2G8JZQ4"/>
<dbReference type="SUPFAM" id="SSF54001">
    <property type="entry name" value="Cysteine proteinases"/>
    <property type="match status" value="1"/>
</dbReference>
<dbReference type="PROSITE" id="PS00972">
    <property type="entry name" value="USP_1"/>
    <property type="match status" value="1"/>
</dbReference>
<feature type="region of interest" description="Disordered" evidence="1">
    <location>
        <begin position="334"/>
        <end position="357"/>
    </location>
</feature>
<dbReference type="Proteomes" id="UP000230750">
    <property type="component" value="Unassembled WGS sequence"/>
</dbReference>
<accession>A0A2G8JZQ4</accession>
<dbReference type="InterPro" id="IPR018200">
    <property type="entry name" value="USP_CS"/>
</dbReference>
<evidence type="ECO:0000313" key="3">
    <source>
        <dbReference type="Proteomes" id="UP000230750"/>
    </source>
</evidence>
<evidence type="ECO:0000256" key="1">
    <source>
        <dbReference type="SAM" id="MobiDB-lite"/>
    </source>
</evidence>
<evidence type="ECO:0000313" key="2">
    <source>
        <dbReference type="EMBL" id="PIK41220.1"/>
    </source>
</evidence>
<sequence>MRELRSLRFANLFNQPSQSPSYNLRQTKWQQTLSANSFRRHDSLWYQVAVLLLKTNAHKKKTLSHLSFYLYKEYMRDCMLKKWYKVDKEEISTKEDVSIKGTERCDESAATNRICNDSQSEEETNDDTHDLTPSEENSASVAKCLPLTGRGICNIGNSCWFAAIIQAIKVTDAGQILKNTSPTIGTVADEIRRFLFELEEDKTEPLSDVVVRQAIKTLLKKSVVLLPILRVSRMPITQRLREILALYFKTRFERKYCAINVNRTRRDCRSGHYYTYTFRNNGVVCHNDEDVERSTFEEAVADIAVNGVILFYELSSESSAITWFTEKDDEEIPKLEEENVPLSEGKTADNGTTEKPQVKIPDNAEELEKTVDQDDESVQGPISLETLSSLNVCQVYDKYFEASIPTNASFSIDENDWKNLRSRQKGTRLPLQWVNVFYKGLRQSNPFCTLMFKRHRVSKKGSRKISGDIFSAYAYCSRRPTCSVSARLSMASNLKCMVFYTGCVKHETDETSQRPVRADERKTLQNELWKSHCPSRLHTERLGKLDEHTLASGNLTGVCVDGSVFKQISYEGRRQLQSDKDLLTSLLLKKQDSLNNYIRQISASPSYVVSFTDAGVRLFHELAKTVPLHWDATGSVTWKDGNKEYLYYAIVFPNPTRQEEGEKSSPCPIAELISTNQSEPTISNWLQLFRYREKSIYGFRNLTTPCYIKR</sequence>
<dbReference type="GO" id="GO:0004843">
    <property type="term" value="F:cysteine-type deubiquitinase activity"/>
    <property type="evidence" value="ECO:0007669"/>
    <property type="project" value="InterPro"/>
</dbReference>
<dbReference type="OrthoDB" id="436852at2759"/>
<proteinExistence type="predicted"/>
<name>A0A2G8JZQ4_STIJA</name>
<reference evidence="2 3" key="1">
    <citation type="journal article" date="2017" name="PLoS Biol.">
        <title>The sea cucumber genome provides insights into morphological evolution and visceral regeneration.</title>
        <authorList>
            <person name="Zhang X."/>
            <person name="Sun L."/>
            <person name="Yuan J."/>
            <person name="Sun Y."/>
            <person name="Gao Y."/>
            <person name="Zhang L."/>
            <person name="Li S."/>
            <person name="Dai H."/>
            <person name="Hamel J.F."/>
            <person name="Liu C."/>
            <person name="Yu Y."/>
            <person name="Liu S."/>
            <person name="Lin W."/>
            <person name="Guo K."/>
            <person name="Jin S."/>
            <person name="Xu P."/>
            <person name="Storey K.B."/>
            <person name="Huan P."/>
            <person name="Zhang T."/>
            <person name="Zhou Y."/>
            <person name="Zhang J."/>
            <person name="Lin C."/>
            <person name="Li X."/>
            <person name="Xing L."/>
            <person name="Huo D."/>
            <person name="Sun M."/>
            <person name="Wang L."/>
            <person name="Mercier A."/>
            <person name="Li F."/>
            <person name="Yang H."/>
            <person name="Xiang J."/>
        </authorList>
    </citation>
    <scope>NUCLEOTIDE SEQUENCE [LARGE SCALE GENOMIC DNA]</scope>
    <source>
        <strain evidence="2">Shaxun</strain>
        <tissue evidence="2">Muscle</tissue>
    </source>
</reference>
<keyword evidence="3" id="KW-1185">Reference proteome</keyword>